<dbReference type="GO" id="GO:0005319">
    <property type="term" value="F:lipid transporter activity"/>
    <property type="evidence" value="ECO:0007669"/>
    <property type="project" value="TreeGrafter"/>
</dbReference>
<evidence type="ECO:0000259" key="1">
    <source>
        <dbReference type="PROSITE" id="PS51233"/>
    </source>
</evidence>
<dbReference type="Pfam" id="PF00094">
    <property type="entry name" value="VWD"/>
    <property type="match status" value="1"/>
</dbReference>
<dbReference type="InterPro" id="IPR050733">
    <property type="entry name" value="Vitellogenin/Apolipophorin"/>
</dbReference>
<dbReference type="InterPro" id="IPR001846">
    <property type="entry name" value="VWF_type-D"/>
</dbReference>
<protein>
    <submittedName>
        <fullName evidence="3">PPIase cyclophilin-type domain-containing protein</fullName>
    </submittedName>
</protein>
<organism evidence="2 3">
    <name type="scientific">Parascaris univalens</name>
    <name type="common">Nematode worm</name>
    <dbReference type="NCBI Taxonomy" id="6257"/>
    <lineage>
        <taxon>Eukaryota</taxon>
        <taxon>Metazoa</taxon>
        <taxon>Ecdysozoa</taxon>
        <taxon>Nematoda</taxon>
        <taxon>Chromadorea</taxon>
        <taxon>Rhabditida</taxon>
        <taxon>Spirurina</taxon>
        <taxon>Ascaridomorpha</taxon>
        <taxon>Ascaridoidea</taxon>
        <taxon>Ascarididae</taxon>
        <taxon>Parascaris</taxon>
    </lineage>
</organism>
<dbReference type="Proteomes" id="UP000887569">
    <property type="component" value="Unplaced"/>
</dbReference>
<dbReference type="WBParaSite" id="PgR057_g055_t04">
    <property type="protein sequence ID" value="PgR057_g055_t04"/>
    <property type="gene ID" value="PgR057_g055"/>
</dbReference>
<evidence type="ECO:0000313" key="2">
    <source>
        <dbReference type="Proteomes" id="UP000887569"/>
    </source>
</evidence>
<accession>A0A915BSV4</accession>
<feature type="domain" description="VWFD" evidence="1">
    <location>
        <begin position="97"/>
        <end position="173"/>
    </location>
</feature>
<dbReference type="AlphaFoldDB" id="A0A915BSV4"/>
<sequence>MNYFNNIFTLLKSWQVWNMYMKQAQNVEKKIFVRLTVDRYTHQFVTQAIETPRENVEIRDILLPMRVSPLMLNVHRPSYPIRSLQQFVRKAVQAERAKCVVTSFGVNTFDDVAIELLITTCYSVLAEDCRSTEPKFAVLMKKVTKGSEEKVKHVSVIATVVKYFELLLKYLRK</sequence>
<dbReference type="PANTHER" id="PTHR23345">
    <property type="entry name" value="VITELLOGENIN-RELATED"/>
    <property type="match status" value="1"/>
</dbReference>
<proteinExistence type="predicted"/>
<dbReference type="PROSITE" id="PS51233">
    <property type="entry name" value="VWFD"/>
    <property type="match status" value="1"/>
</dbReference>
<dbReference type="PANTHER" id="PTHR23345:SF15">
    <property type="entry name" value="VITELLOGENIN 1-RELATED"/>
    <property type="match status" value="1"/>
</dbReference>
<reference evidence="3" key="1">
    <citation type="submission" date="2022-11" db="UniProtKB">
        <authorList>
            <consortium name="WormBaseParasite"/>
        </authorList>
    </citation>
    <scope>IDENTIFICATION</scope>
</reference>
<keyword evidence="2" id="KW-1185">Reference proteome</keyword>
<name>A0A915BSV4_PARUN</name>
<evidence type="ECO:0000313" key="3">
    <source>
        <dbReference type="WBParaSite" id="PgR057_g055_t04"/>
    </source>
</evidence>